<evidence type="ECO:0000256" key="1">
    <source>
        <dbReference type="ARBA" id="ARBA00020035"/>
    </source>
</evidence>
<protein>
    <recommendedName>
        <fullName evidence="1 2">RNA-directed RNA polymerase catalytic subunit</fullName>
        <ecNumber evidence="2">2.7.7.48</ecNumber>
    </recommendedName>
</protein>
<dbReference type="InterPro" id="IPR001407">
    <property type="entry name" value="RNA_pol_PB1_influenza"/>
</dbReference>
<dbReference type="EC" id="2.7.7.48" evidence="2"/>
<keyword evidence="3" id="KW-0175">Coiled coil</keyword>
<feature type="coiled-coil region" evidence="3">
    <location>
        <begin position="770"/>
        <end position="800"/>
    </location>
</feature>
<reference evidence="5" key="1">
    <citation type="journal article" date="2016" name="Nature">
        <title>Redefining the invertebrate RNA virosphere.</title>
        <authorList>
            <person name="Shi M."/>
            <person name="Lin X.D."/>
            <person name="Tian J.H."/>
            <person name="Chen L.J."/>
            <person name="Chen X."/>
            <person name="Li C.X."/>
            <person name="Qin X.C."/>
            <person name="Li J."/>
            <person name="Cao J.P."/>
            <person name="Eden J.S."/>
            <person name="Buchmann J."/>
            <person name="Wang W."/>
            <person name="Xu J."/>
            <person name="Holmes E.C."/>
            <person name="Zhang Y.Z."/>
        </authorList>
    </citation>
    <scope>NUCLEOTIDE SEQUENCE</scope>
    <source>
        <strain evidence="5">QTM27225</strain>
    </source>
</reference>
<keyword evidence="2" id="KW-0696">RNA-directed RNA polymerase</keyword>
<dbReference type="PROSITE" id="PS50525">
    <property type="entry name" value="RDRP_SSRNA_NEG_SEG"/>
    <property type="match status" value="1"/>
</dbReference>
<proteinExistence type="predicted"/>
<accession>A0A1L3KKE9</accession>
<keyword evidence="2" id="KW-0548">Nucleotidyltransferase</keyword>
<dbReference type="GO" id="GO:0039694">
    <property type="term" value="P:viral RNA genome replication"/>
    <property type="evidence" value="ECO:0007669"/>
    <property type="project" value="InterPro"/>
</dbReference>
<evidence type="ECO:0000313" key="5">
    <source>
        <dbReference type="EMBL" id="APG77890.1"/>
    </source>
</evidence>
<comment type="catalytic activity">
    <reaction evidence="2">
        <text>RNA(n) + a ribonucleoside 5'-triphosphate = RNA(n+1) + diphosphate</text>
        <dbReference type="Rhea" id="RHEA:21248"/>
        <dbReference type="Rhea" id="RHEA-COMP:14527"/>
        <dbReference type="Rhea" id="RHEA-COMP:17342"/>
        <dbReference type="ChEBI" id="CHEBI:33019"/>
        <dbReference type="ChEBI" id="CHEBI:61557"/>
        <dbReference type="ChEBI" id="CHEBI:140395"/>
        <dbReference type="EC" id="2.7.7.48"/>
    </reaction>
</comment>
<organism evidence="5">
    <name type="scientific">Hubei orthomyxo-like virus 2</name>
    <dbReference type="NCBI Taxonomy" id="1923006"/>
    <lineage>
        <taxon>Viruses</taxon>
        <taxon>Riboviria</taxon>
    </lineage>
</organism>
<dbReference type="InterPro" id="IPR007099">
    <property type="entry name" value="RNA-dir_pol_NSvirus"/>
</dbReference>
<evidence type="ECO:0000256" key="2">
    <source>
        <dbReference type="RuleBase" id="RU004330"/>
    </source>
</evidence>
<dbReference type="GO" id="GO:0003723">
    <property type="term" value="F:RNA binding"/>
    <property type="evidence" value="ECO:0007669"/>
    <property type="project" value="InterPro"/>
</dbReference>
<dbReference type="GO" id="GO:0003968">
    <property type="term" value="F:RNA-directed RNA polymerase activity"/>
    <property type="evidence" value="ECO:0007669"/>
    <property type="project" value="UniProtKB-KW"/>
</dbReference>
<sequence>MDEFRKYRQEIRKDYKLNGYLISTLLNGVDNKVNDATLNKGCINQEYTNGIHMISGLYQYTNAPPYGHGTPCMKAVETVKRAYEFNLKKDDKTFKIGRFDIEDPRWHNYKDFPFDQTAGNFNPTYVKNCAVRFLIKNQKAIDNAIKKTANMLFTTNADIISNGRQTWDPETMRSITSPKAFDNLIRIININLNKTPTTMFELLIDISALTRLDTLRVRKRFVSYTLPILRKKKGISYLRTKRQVRYKDIKIEGNEEVFHSILNYMRSFASYIKHGERGKKDRRAIASANSMLRLLLKIVEEFSLTLCNDIPGATISIGGDEKKRKITTELSGGTSDMQDANYIQLQGTEDATKWNECMSPLMFAIIFNVFLSNKTRVEAGISPINEELTILNDIFMLCFMIMGIKRIHLGTTPLMTDGTTHSRPEWFNVKLEQFNKKNQELMEPVWHLIDKEGYMEASPGFLMGMLNAASTIVGLLPTDNWDKLANFSRVTTLRSSDDSMSVFSAKTPTELLTIIEADRRSRKLHGINNSKEKTIYCPPPFGEYTSTYQDGSFVAQYGVETSSLKPGGANPQQDFDSVASNVRTLLRTQQINFLGAISRLSIGIKNVCRLYRISQNPDYNYLKGVSRDVIFLASGGDCPWNITNLFFNEATLRFYNIKNEADKEYFYKVMNPDNPFSGEPEEQIKYSKDAGQLIVTKDENPVNIYSFIRRSNKTLNNQTAKREAEKERAFGDAYSATISADPSLMIKAGLERITLANHIASVLMLKAKVLEIGDNQMKMVEKAIKKLKEETNYYNELEEDDYVMEDVDDDIEDQD</sequence>
<keyword evidence="2" id="KW-0808">Transferase</keyword>
<evidence type="ECO:0000259" key="4">
    <source>
        <dbReference type="PROSITE" id="PS50525"/>
    </source>
</evidence>
<dbReference type="EMBL" id="KX883868">
    <property type="protein sequence ID" value="APG77890.1"/>
    <property type="molecule type" value="Genomic_RNA"/>
</dbReference>
<feature type="domain" description="RdRp catalytic" evidence="4">
    <location>
        <begin position="333"/>
        <end position="535"/>
    </location>
</feature>
<name>A0A1L3KKE9_9VIRU</name>
<dbReference type="Pfam" id="PF00602">
    <property type="entry name" value="Flu_PB1"/>
    <property type="match status" value="1"/>
</dbReference>
<evidence type="ECO:0000256" key="3">
    <source>
        <dbReference type="SAM" id="Coils"/>
    </source>
</evidence>